<sequence length="166" mass="17926">MLYTDGVCDGVRILEMLLRVARWVSAAFPTNYEIHHSKGSIGEDDNDRILTKKNKNEKSSATTPMAHDSTPLINPSSGFAKSNSSSTTNATPSLYLPTTPTMSPHSSRHKPTTTRSPPSTPPPATTSPSPTFGPPLTSFPSPPPPWASEKVIDNHDDCYNGDKGYD</sequence>
<organism evidence="1 2">
    <name type="scientific">Vaccinium darrowii</name>
    <dbReference type="NCBI Taxonomy" id="229202"/>
    <lineage>
        <taxon>Eukaryota</taxon>
        <taxon>Viridiplantae</taxon>
        <taxon>Streptophyta</taxon>
        <taxon>Embryophyta</taxon>
        <taxon>Tracheophyta</taxon>
        <taxon>Spermatophyta</taxon>
        <taxon>Magnoliopsida</taxon>
        <taxon>eudicotyledons</taxon>
        <taxon>Gunneridae</taxon>
        <taxon>Pentapetalae</taxon>
        <taxon>asterids</taxon>
        <taxon>Ericales</taxon>
        <taxon>Ericaceae</taxon>
        <taxon>Vaccinioideae</taxon>
        <taxon>Vaccinieae</taxon>
        <taxon>Vaccinium</taxon>
    </lineage>
</organism>
<name>A0ACB7ZGW6_9ERIC</name>
<evidence type="ECO:0000313" key="1">
    <source>
        <dbReference type="EMBL" id="KAH7865168.1"/>
    </source>
</evidence>
<gene>
    <name evidence="1" type="ORF">Vadar_003080</name>
</gene>
<evidence type="ECO:0000313" key="2">
    <source>
        <dbReference type="Proteomes" id="UP000828048"/>
    </source>
</evidence>
<reference evidence="1 2" key="1">
    <citation type="journal article" date="2021" name="Hortic Res">
        <title>High-quality reference genome and annotation aids understanding of berry development for evergreen blueberry (Vaccinium darrowii).</title>
        <authorList>
            <person name="Yu J."/>
            <person name="Hulse-Kemp A.M."/>
            <person name="Babiker E."/>
            <person name="Staton M."/>
        </authorList>
    </citation>
    <scope>NUCLEOTIDE SEQUENCE [LARGE SCALE GENOMIC DNA]</scope>
    <source>
        <strain evidence="2">cv. NJ 8807/NJ 8810</strain>
        <tissue evidence="1">Young leaf</tissue>
    </source>
</reference>
<protein>
    <submittedName>
        <fullName evidence="1">Uncharacterized protein</fullName>
    </submittedName>
</protein>
<proteinExistence type="predicted"/>
<accession>A0ACB7ZGW6</accession>
<dbReference type="Proteomes" id="UP000828048">
    <property type="component" value="Chromosome 9"/>
</dbReference>
<keyword evidence="2" id="KW-1185">Reference proteome</keyword>
<dbReference type="EMBL" id="CM037159">
    <property type="protein sequence ID" value="KAH7865168.1"/>
    <property type="molecule type" value="Genomic_DNA"/>
</dbReference>
<comment type="caution">
    <text evidence="1">The sequence shown here is derived from an EMBL/GenBank/DDBJ whole genome shotgun (WGS) entry which is preliminary data.</text>
</comment>